<feature type="compositionally biased region" description="Low complexity" evidence="3">
    <location>
        <begin position="1106"/>
        <end position="1117"/>
    </location>
</feature>
<dbReference type="GO" id="GO:0005871">
    <property type="term" value="C:kinesin complex"/>
    <property type="evidence" value="ECO:0007669"/>
    <property type="project" value="TreeGrafter"/>
</dbReference>
<dbReference type="GO" id="GO:0016887">
    <property type="term" value="F:ATP hydrolysis activity"/>
    <property type="evidence" value="ECO:0007669"/>
    <property type="project" value="TreeGrafter"/>
</dbReference>
<evidence type="ECO:0000259" key="4">
    <source>
        <dbReference type="PROSITE" id="PS50067"/>
    </source>
</evidence>
<dbReference type="GO" id="GO:0003777">
    <property type="term" value="F:microtubule motor activity"/>
    <property type="evidence" value="ECO:0007669"/>
    <property type="project" value="InterPro"/>
</dbReference>
<evidence type="ECO:0000256" key="2">
    <source>
        <dbReference type="SAM" id="Coils"/>
    </source>
</evidence>
<evidence type="ECO:0000256" key="1">
    <source>
        <dbReference type="PROSITE-ProRule" id="PRU00283"/>
    </source>
</evidence>
<dbReference type="InterPro" id="IPR008984">
    <property type="entry name" value="SMAD_FHA_dom_sf"/>
</dbReference>
<name>A0A813HWA6_POLGL</name>
<feature type="region of interest" description="Disordered" evidence="3">
    <location>
        <begin position="843"/>
        <end position="938"/>
    </location>
</feature>
<dbReference type="Gene3D" id="3.40.850.10">
    <property type="entry name" value="Kinesin motor domain"/>
    <property type="match status" value="1"/>
</dbReference>
<feature type="region of interest" description="Disordered" evidence="3">
    <location>
        <begin position="1106"/>
        <end position="1152"/>
    </location>
</feature>
<feature type="domain" description="Kinesin motor" evidence="4">
    <location>
        <begin position="7"/>
        <end position="426"/>
    </location>
</feature>
<dbReference type="InterPro" id="IPR027640">
    <property type="entry name" value="Kinesin-like_fam"/>
</dbReference>
<keyword evidence="2" id="KW-0175">Coiled coil</keyword>
<comment type="similarity">
    <text evidence="1">Belongs to the TRAFAC class myosin-kinesin ATPase superfamily. Kinesin family.</text>
</comment>
<dbReference type="PANTHER" id="PTHR24115:SF802">
    <property type="entry name" value="KINESIN-LIKE PROTEIN UNC-104"/>
    <property type="match status" value="1"/>
</dbReference>
<dbReference type="PANTHER" id="PTHR24115">
    <property type="entry name" value="KINESIN-RELATED"/>
    <property type="match status" value="1"/>
</dbReference>
<evidence type="ECO:0000256" key="3">
    <source>
        <dbReference type="SAM" id="MobiDB-lite"/>
    </source>
</evidence>
<feature type="region of interest" description="Disordered" evidence="3">
    <location>
        <begin position="811"/>
        <end position="831"/>
    </location>
</feature>
<feature type="region of interest" description="Disordered" evidence="3">
    <location>
        <begin position="177"/>
        <end position="199"/>
    </location>
</feature>
<dbReference type="InterPro" id="IPR036961">
    <property type="entry name" value="Kinesin_motor_dom_sf"/>
</dbReference>
<dbReference type="PROSITE" id="PS50067">
    <property type="entry name" value="KINESIN_MOTOR_2"/>
    <property type="match status" value="1"/>
</dbReference>
<dbReference type="Gene3D" id="2.60.200.20">
    <property type="match status" value="1"/>
</dbReference>
<sequence length="1594" mass="169473">MEVNAGRVQVAARVRPLTPEEQASGARLAVFVRGSQVLVEEAASSGRDESAVAPQESFAFDWCHSCVSDSHEDEQAQELLFRALGAPLAEGGLKGVDGCVLAFGQAGAGKSYAQLGSWRPESVTSRGLLPRVVAHLCDGPQLPDLSVHLSVLEISPTEGLRDLLVSPAHLPTSLSSAYTASGSPAGSNGNEYRRGGSSESVPKAQLNVLEHPTLGVFVAGLSEVALVCPLGSPRPGASGAQLAERLLHLAQRERALSSVSCGAPERAHVLCVLQLRRDVGNGVATSDKSAEQGLGFSASAVSIGGAGGMPPDARLVFAELADDEALSTAKRKSAAVSSSLTALRYAVQGLSGQSLAPESEDLPGLPVPSTTWAPGELLGASKLTKLLRSFLQGTARGWMLAALSPRQEDLEETRRTLRFARALGRLPPGQLSQGPSSVTVAALLQEQVRQLRWQLQASSVAISPEVVVTTELLSGWESVLQQHSFANMAAAAPEVASQLAALQRRRGVAAQSYLPPDDAGPFLSNLSHDLQLRGVLIFLLPRPPSAPLTVGSGKECDIIFHGTGVPLRLCTLGVGAEDEVLLQLLPPTSRQRPCRCVVNGASVRRGSTIQLEHGDRIVFGWAHALQLHAPSRALRLGLPAAPVLSSQEDALREVVPEESETYAELNLYVDDIREKLREEVAEEFLDVLRQACNLVDEANDITRDIRPELDLKFDIDFIWDIFRQPEDVLLVRVLSLPSGNIAATGDRAAMAAQSKVLAYWTYAKFRERLAEMRACCGAYWPGSGNPLQDPWMETSIADLRHRSALEAVAAAARAAPQPEESMPVASPKGLTLPQAAHLPGVISSSSIVPAPSPDTQDGRQRSTSTGSRPGRQRPTAAAQPAQAPLQRSAAGRPSSSGSSASCGNGGCLRTLGNDPRRIVPGLPAGPGTSPSSKTGTAAPDAAAGYTALLPAPFEKELERLRREKEQQSDELRKLRDDLTHSERERRLQAELIHSLRSQLEDKDELVSTLRELATSGRSAAPRSNGSSLPLLEEPFLDLAATRREVFPVIPDVLHELPVPEDVNLRSSASAAQLSASAATLPPAQMETQTPVQLPFAAVPSALSAHSSPSAQSAQSSVGFRFGSGPPLQVGPTSPRNLAMSGGASPRPSAVPQFPLSRSVSPFQVLAEALADDDTSSNLAGVRACRIAGFAEQLKLTFMGTGLLLDEQNSQVLAGMVVSACLDGVQKTCLRAQARGWLQLGSDWPLQNSLLYQRQQVLLMRAALVLPVSPGTSFVLLRGSVLGVSASSPRRLSRLAVPAALEAAGAEEAEEDGKLLSELLELGSDGGPALESSVEEHFANISPEDLSELHRKAQVEGQEGSAARAVAEAIQASVQKRMVAAKEVIQELLYTKAGDVNLLIRKTLKAQDSPLPILMVLQANMADAQAEGDTGKTQVLMHIHTVMNEELEKKVPRVKSLLSKLLRIEDVSIRNNLLRHHLTPVEVAAAPMLDDDGPGDLKAALVPPNRFAAAITQLVNDVDRQIVAVVGKEDESRFETLDRIRQVAKQARLIVGEVYGEGEMNQFGADLTPAFHVLMSHRASKPPPLISEPTAPTEA</sequence>
<feature type="compositionally biased region" description="Low complexity" evidence="3">
    <location>
        <begin position="868"/>
        <end position="902"/>
    </location>
</feature>
<keyword evidence="6" id="KW-1185">Reference proteome</keyword>
<dbReference type="SUPFAM" id="SSF52540">
    <property type="entry name" value="P-loop containing nucleoside triphosphate hydrolases"/>
    <property type="match status" value="1"/>
</dbReference>
<gene>
    <name evidence="5" type="ORF">PGLA1383_LOCUS57203</name>
</gene>
<dbReference type="InterPro" id="IPR001752">
    <property type="entry name" value="Kinesin_motor_dom"/>
</dbReference>
<dbReference type="OrthoDB" id="196020at2759"/>
<dbReference type="Pfam" id="PF00225">
    <property type="entry name" value="Kinesin"/>
    <property type="match status" value="1"/>
</dbReference>
<keyword evidence="1" id="KW-0505">Motor protein</keyword>
<comment type="caution">
    <text evidence="5">The sequence shown here is derived from an EMBL/GenBank/DDBJ whole genome shotgun (WGS) entry which is preliminary data.</text>
</comment>
<proteinExistence type="inferred from homology"/>
<dbReference type="EMBL" id="CAJNNV010033211">
    <property type="protein sequence ID" value="CAE8642799.1"/>
    <property type="molecule type" value="Genomic_DNA"/>
</dbReference>
<dbReference type="SMART" id="SM00129">
    <property type="entry name" value="KISc"/>
    <property type="match status" value="1"/>
</dbReference>
<dbReference type="InterPro" id="IPR027417">
    <property type="entry name" value="P-loop_NTPase"/>
</dbReference>
<dbReference type="GO" id="GO:0005874">
    <property type="term" value="C:microtubule"/>
    <property type="evidence" value="ECO:0007669"/>
    <property type="project" value="TreeGrafter"/>
</dbReference>
<feature type="binding site" evidence="1">
    <location>
        <begin position="104"/>
        <end position="111"/>
    </location>
    <ligand>
        <name>ATP</name>
        <dbReference type="ChEBI" id="CHEBI:30616"/>
    </ligand>
</feature>
<keyword evidence="1" id="KW-0547">Nucleotide-binding</keyword>
<keyword evidence="1" id="KW-0067">ATP-binding</keyword>
<dbReference type="GO" id="GO:0047496">
    <property type="term" value="P:vesicle transport along microtubule"/>
    <property type="evidence" value="ECO:0007669"/>
    <property type="project" value="TreeGrafter"/>
</dbReference>
<organism evidence="5 6">
    <name type="scientific">Polarella glacialis</name>
    <name type="common">Dinoflagellate</name>
    <dbReference type="NCBI Taxonomy" id="89957"/>
    <lineage>
        <taxon>Eukaryota</taxon>
        <taxon>Sar</taxon>
        <taxon>Alveolata</taxon>
        <taxon>Dinophyceae</taxon>
        <taxon>Suessiales</taxon>
        <taxon>Suessiaceae</taxon>
        <taxon>Polarella</taxon>
    </lineage>
</organism>
<dbReference type="GO" id="GO:0008017">
    <property type="term" value="F:microtubule binding"/>
    <property type="evidence" value="ECO:0007669"/>
    <property type="project" value="InterPro"/>
</dbReference>
<dbReference type="GO" id="GO:0005524">
    <property type="term" value="F:ATP binding"/>
    <property type="evidence" value="ECO:0007669"/>
    <property type="project" value="UniProtKB-UniRule"/>
</dbReference>
<dbReference type="SUPFAM" id="SSF49879">
    <property type="entry name" value="SMAD/FHA domain"/>
    <property type="match status" value="1"/>
</dbReference>
<accession>A0A813HWA6</accession>
<protein>
    <recommendedName>
        <fullName evidence="4">Kinesin motor domain-containing protein</fullName>
    </recommendedName>
</protein>
<reference evidence="5" key="1">
    <citation type="submission" date="2021-02" db="EMBL/GenBank/DDBJ databases">
        <authorList>
            <person name="Dougan E. K."/>
            <person name="Rhodes N."/>
            <person name="Thang M."/>
            <person name="Chan C."/>
        </authorList>
    </citation>
    <scope>NUCLEOTIDE SEQUENCE</scope>
</reference>
<evidence type="ECO:0000313" key="6">
    <source>
        <dbReference type="Proteomes" id="UP000654075"/>
    </source>
</evidence>
<dbReference type="Proteomes" id="UP000654075">
    <property type="component" value="Unassembled WGS sequence"/>
</dbReference>
<feature type="compositionally biased region" description="Polar residues" evidence="3">
    <location>
        <begin position="177"/>
        <end position="190"/>
    </location>
</feature>
<evidence type="ECO:0000313" key="5">
    <source>
        <dbReference type="EMBL" id="CAE8642799.1"/>
    </source>
</evidence>
<feature type="coiled-coil region" evidence="2">
    <location>
        <begin position="954"/>
        <end position="984"/>
    </location>
</feature>